<dbReference type="EMBL" id="NEVH01024946">
    <property type="protein sequence ID" value="PNF16544.1"/>
    <property type="molecule type" value="Genomic_DNA"/>
</dbReference>
<protein>
    <submittedName>
        <fullName evidence="1">Uncharacterized protein</fullName>
    </submittedName>
</protein>
<dbReference type="Proteomes" id="UP000235965">
    <property type="component" value="Unassembled WGS sequence"/>
</dbReference>
<accession>A0A2J7PJP1</accession>
<keyword evidence="2" id="KW-1185">Reference proteome</keyword>
<organism evidence="1 2">
    <name type="scientific">Cryptotermes secundus</name>
    <dbReference type="NCBI Taxonomy" id="105785"/>
    <lineage>
        <taxon>Eukaryota</taxon>
        <taxon>Metazoa</taxon>
        <taxon>Ecdysozoa</taxon>
        <taxon>Arthropoda</taxon>
        <taxon>Hexapoda</taxon>
        <taxon>Insecta</taxon>
        <taxon>Pterygota</taxon>
        <taxon>Neoptera</taxon>
        <taxon>Polyneoptera</taxon>
        <taxon>Dictyoptera</taxon>
        <taxon>Blattodea</taxon>
        <taxon>Blattoidea</taxon>
        <taxon>Termitoidae</taxon>
        <taxon>Kalotermitidae</taxon>
        <taxon>Cryptotermitinae</taxon>
        <taxon>Cryptotermes</taxon>
    </lineage>
</organism>
<evidence type="ECO:0000313" key="2">
    <source>
        <dbReference type="Proteomes" id="UP000235965"/>
    </source>
</evidence>
<name>A0A2J7PJP1_9NEOP</name>
<gene>
    <name evidence="1" type="ORF">B7P43_G07205</name>
</gene>
<dbReference type="InParanoid" id="A0A2J7PJP1"/>
<proteinExistence type="predicted"/>
<evidence type="ECO:0000313" key="1">
    <source>
        <dbReference type="EMBL" id="PNF16544.1"/>
    </source>
</evidence>
<reference evidence="1 2" key="1">
    <citation type="submission" date="2017-12" db="EMBL/GenBank/DDBJ databases">
        <title>Hemimetabolous genomes reveal molecular basis of termite eusociality.</title>
        <authorList>
            <person name="Harrison M.C."/>
            <person name="Jongepier E."/>
            <person name="Robertson H.M."/>
            <person name="Arning N."/>
            <person name="Bitard-Feildel T."/>
            <person name="Chao H."/>
            <person name="Childers C.P."/>
            <person name="Dinh H."/>
            <person name="Doddapaneni H."/>
            <person name="Dugan S."/>
            <person name="Gowin J."/>
            <person name="Greiner C."/>
            <person name="Han Y."/>
            <person name="Hu H."/>
            <person name="Hughes D.S.T."/>
            <person name="Huylmans A.-K."/>
            <person name="Kemena C."/>
            <person name="Kremer L.P.M."/>
            <person name="Lee S.L."/>
            <person name="Lopez-Ezquerra A."/>
            <person name="Mallet L."/>
            <person name="Monroy-Kuhn J.M."/>
            <person name="Moser A."/>
            <person name="Murali S.C."/>
            <person name="Muzny D.M."/>
            <person name="Otani S."/>
            <person name="Piulachs M.-D."/>
            <person name="Poelchau M."/>
            <person name="Qu J."/>
            <person name="Schaub F."/>
            <person name="Wada-Katsumata A."/>
            <person name="Worley K.C."/>
            <person name="Xie Q."/>
            <person name="Ylla G."/>
            <person name="Poulsen M."/>
            <person name="Gibbs R.A."/>
            <person name="Schal C."/>
            <person name="Richards S."/>
            <person name="Belles X."/>
            <person name="Korb J."/>
            <person name="Bornberg-Bauer E."/>
        </authorList>
    </citation>
    <scope>NUCLEOTIDE SEQUENCE [LARGE SCALE GENOMIC DNA]</scope>
    <source>
        <tissue evidence="1">Whole body</tissue>
    </source>
</reference>
<dbReference type="AlphaFoldDB" id="A0A2J7PJP1"/>
<comment type="caution">
    <text evidence="1">The sequence shown here is derived from an EMBL/GenBank/DDBJ whole genome shotgun (WGS) entry which is preliminary data.</text>
</comment>
<sequence length="119" mass="13229">MQIINFDSGCVLVLGLAVFVKQYKISQIMQNKYQKHCSLRGTILSPKRISLAHLTNASLTPNAVIPHKLTFRSSLRGTILSPKRISLAHLTNASLTPNAVIPHKLTFRNSRVSSECYVN</sequence>